<feature type="region of interest" description="Disordered" evidence="1">
    <location>
        <begin position="554"/>
        <end position="577"/>
    </location>
</feature>
<reference evidence="2 3" key="1">
    <citation type="submission" date="2024-01" db="EMBL/GenBank/DDBJ databases">
        <title>The diversity of rhizobia nodulating Mimosa spp. in eleven states of Brazil covering several biomes is determined by host plant, location, and edaphic factors.</title>
        <authorList>
            <person name="Rouws L."/>
            <person name="Barauna A."/>
            <person name="Beukes C."/>
            <person name="De Faria S.M."/>
            <person name="Gross E."/>
            <person name="Dos Reis Junior F.B."/>
            <person name="Simon M."/>
            <person name="Maluk M."/>
            <person name="Odee D.W."/>
            <person name="Kenicer G."/>
            <person name="Young J.P.W."/>
            <person name="Reis V.M."/>
            <person name="Zilli J."/>
            <person name="James E.K."/>
        </authorList>
    </citation>
    <scope>NUCLEOTIDE SEQUENCE [LARGE SCALE GENOMIC DNA]</scope>
    <source>
        <strain evidence="2 3">JPY530</strain>
    </source>
</reference>
<name>A0ABU9R6N1_9BURK</name>
<evidence type="ECO:0000256" key="1">
    <source>
        <dbReference type="SAM" id="MobiDB-lite"/>
    </source>
</evidence>
<keyword evidence="3" id="KW-1185">Reference proteome</keyword>
<proteinExistence type="predicted"/>
<sequence length="577" mass="57828">MESFSPACFRSACQISQQLNQAVQIKVKGNTDLKGGVIASSGAAVDNGLNSLTTATLTHSDIENRASYSGSSVGIGGGYGGDIGKTQRGTATNVNPVPGTTLPGAGGVTMAPPVVMGASGDASSTTKSAISGGAIRITDGNRQQQLTGQTADEAVASISRDTTGTQATIARIFDKDKIEAGFDITSQFINQAGTFVNNRAKEADAATAAAHDPKLSAEQRAAAQQQADQINAEWGPGGSYRQVLTALTVAAGGNVTGSMGQFAQSATVAYLQELGANQVKQIADSMDSDAARAALHAIVGCAGAAASSQSCGSGAMGAATSSVLGTLLGPTANMSAADREARENLVTSIVAGIAAAGGVNAATATGAGQIEAENNQLAMPSVASPSWLPGLIKLPGFRGEAAGKGDGVIADPATELDRTIKAGTPMTTPSGSDVIDGIFKTPPVVNVAKGLIDYVITSVSGAGSGYGAGNATFNSGGNAQDANQTASPQINPSDVAGKSAQDIARHAIDQGLIPKGPDPMNGRGAYVDPATGEQRVLIHPDEPCPHCHVNDSSGARLDINGKQVPSESPDAHLPLKK</sequence>
<comment type="caution">
    <text evidence="2">The sequence shown here is derived from an EMBL/GenBank/DDBJ whole genome shotgun (WGS) entry which is preliminary data.</text>
</comment>
<gene>
    <name evidence="2" type="ORF">V4C56_22000</name>
</gene>
<protein>
    <recommendedName>
        <fullName evidence="4">DUF637 domain-containing protein</fullName>
    </recommendedName>
</protein>
<accession>A0ABU9R6N1</accession>
<evidence type="ECO:0000313" key="2">
    <source>
        <dbReference type="EMBL" id="MEM5342287.1"/>
    </source>
</evidence>
<evidence type="ECO:0000313" key="3">
    <source>
        <dbReference type="Proteomes" id="UP001481677"/>
    </source>
</evidence>
<evidence type="ECO:0008006" key="4">
    <source>
        <dbReference type="Google" id="ProtNLM"/>
    </source>
</evidence>
<dbReference type="EMBL" id="JAZHGA010000015">
    <property type="protein sequence ID" value="MEM5342287.1"/>
    <property type="molecule type" value="Genomic_DNA"/>
</dbReference>
<dbReference type="Proteomes" id="UP001481677">
    <property type="component" value="Unassembled WGS sequence"/>
</dbReference>
<organism evidence="2 3">
    <name type="scientific">Paraburkholderia azotifigens</name>
    <dbReference type="NCBI Taxonomy" id="2057004"/>
    <lineage>
        <taxon>Bacteria</taxon>
        <taxon>Pseudomonadati</taxon>
        <taxon>Pseudomonadota</taxon>
        <taxon>Betaproteobacteria</taxon>
        <taxon>Burkholderiales</taxon>
        <taxon>Burkholderiaceae</taxon>
        <taxon>Paraburkholderia</taxon>
    </lineage>
</organism>